<evidence type="ECO:0000256" key="3">
    <source>
        <dbReference type="ARBA" id="ARBA00022448"/>
    </source>
</evidence>
<dbReference type="InterPro" id="IPR028565">
    <property type="entry name" value="MHD"/>
</dbReference>
<dbReference type="PANTHER" id="PTHR10121">
    <property type="entry name" value="COATOMER SUBUNIT DELTA"/>
    <property type="match status" value="1"/>
</dbReference>
<keyword evidence="3 10" id="KW-0813">Transport</keyword>
<evidence type="ECO:0000259" key="12">
    <source>
        <dbReference type="PROSITE" id="PS51072"/>
    </source>
</evidence>
<dbReference type="InterPro" id="IPR022775">
    <property type="entry name" value="AP_mu_sigma_su"/>
</dbReference>
<protein>
    <recommendedName>
        <fullName evidence="10">Coatomer subunit delta</fullName>
    </recommendedName>
</protein>
<dbReference type="PANTHER" id="PTHR10121:SF0">
    <property type="entry name" value="COATOMER SUBUNIT DELTA"/>
    <property type="match status" value="1"/>
</dbReference>
<evidence type="ECO:0000256" key="9">
    <source>
        <dbReference type="ARBA" id="ARBA00023329"/>
    </source>
</evidence>
<evidence type="ECO:0000256" key="10">
    <source>
        <dbReference type="RuleBase" id="RU366052"/>
    </source>
</evidence>
<dbReference type="CDD" id="cd09254">
    <property type="entry name" value="AP_delta-COPI_MHD"/>
    <property type="match status" value="1"/>
</dbReference>
<dbReference type="PROSITE" id="PS51072">
    <property type="entry name" value="MHD"/>
    <property type="match status" value="1"/>
</dbReference>
<evidence type="ECO:0000256" key="4">
    <source>
        <dbReference type="ARBA" id="ARBA00022490"/>
    </source>
</evidence>
<evidence type="ECO:0000256" key="5">
    <source>
        <dbReference type="ARBA" id="ARBA00022892"/>
    </source>
</evidence>
<feature type="compositionally biased region" description="Basic and acidic residues" evidence="11">
    <location>
        <begin position="207"/>
        <end position="227"/>
    </location>
</feature>
<comment type="caution">
    <text evidence="13">The sequence shown here is derived from an EMBL/GenBank/DDBJ whole genome shotgun (WGS) entry which is preliminary data.</text>
</comment>
<dbReference type="Proteomes" id="UP001562357">
    <property type="component" value="Unassembled WGS sequence"/>
</dbReference>
<keyword evidence="9" id="KW-0968">Cytoplasmic vesicle</keyword>
<evidence type="ECO:0000313" key="13">
    <source>
        <dbReference type="EMBL" id="GAB0133706.1"/>
    </source>
</evidence>
<dbReference type="Gene3D" id="3.30.450.60">
    <property type="match status" value="1"/>
</dbReference>
<evidence type="ECO:0000256" key="7">
    <source>
        <dbReference type="ARBA" id="ARBA00023034"/>
    </source>
</evidence>
<keyword evidence="8 10" id="KW-0472">Membrane</keyword>
<evidence type="ECO:0000313" key="14">
    <source>
        <dbReference type="Proteomes" id="UP001562357"/>
    </source>
</evidence>
<keyword evidence="14" id="KW-1185">Reference proteome</keyword>
<comment type="function">
    <text evidence="10">The coatomer is a cytosolic protein complex that binds to dilysine motifs and reversibly associates with Golgi non-clathrin-coated vesicles, which further mediate biosynthetic protein transport from the ER, via the Golgi up to the trans Golgi network.</text>
</comment>
<dbReference type="EMBL" id="BAAFGZ010000053">
    <property type="protein sequence ID" value="GAB0133706.1"/>
    <property type="molecule type" value="Genomic_DNA"/>
</dbReference>
<evidence type="ECO:0000256" key="11">
    <source>
        <dbReference type="SAM" id="MobiDB-lite"/>
    </source>
</evidence>
<dbReference type="Gene3D" id="2.60.40.1170">
    <property type="entry name" value="Mu homology domain, subdomain B"/>
    <property type="match status" value="2"/>
</dbReference>
<keyword evidence="7 10" id="KW-0333">Golgi apparatus</keyword>
<evidence type="ECO:0000256" key="1">
    <source>
        <dbReference type="ARBA" id="ARBA00004255"/>
    </source>
</evidence>
<dbReference type="InterPro" id="IPR036168">
    <property type="entry name" value="AP2_Mu_C_sf"/>
</dbReference>
<evidence type="ECO:0000256" key="6">
    <source>
        <dbReference type="ARBA" id="ARBA00022927"/>
    </source>
</evidence>
<feature type="compositionally biased region" description="Polar residues" evidence="11">
    <location>
        <begin position="242"/>
        <end position="253"/>
    </location>
</feature>
<name>A0ABQ0CJV8_9HYPO</name>
<comment type="subunit">
    <text evidence="10">Oligomeric complex that consists of at least the alpha, beta, beta', gamma, delta, epsilon and zeta subunits.</text>
</comment>
<proteinExistence type="inferred from homology"/>
<sequence>MWPTCCPTIHRRIDAARTAKHLDISGLPKTNFQDGLHIATKPSFQSTIADWPQVVLAASICTRGGKAVLSRQFREMPRSRIEALLASFPKLADSGTQHTTVEQDNVRFVYQPLDELYMVLITNKQSNILQDIDSLHLFAQVVTSACRTLDEREIVRNAYELLSAFDELVTLGYRENLTMSQIKTFLEMESHEERIQEIIARNKELEATEERKRKAKQLEMQRKESARGGRGMPRAPVYPTYSAPSRPSGTDSYDSYEAEKKKAYNKPLAPKGKGMQLGKKSKTTDMFERVRGDMGGDIDDPPLVTPAAAAAAESAEPRISSTFDRDAVHVTISESISANLSREGAVNSLSISGDLALRISDPNLTKIKLGLQAVPSHGAQFRTHPNVDRNLFNSSKTIQMSNAARGFPVNNAVAVLRWRASPKVEDNSACPITFTVWINNNDGKFNVTVEYELTGGDTLRDVSVVIPYSGSEPVVSSFDAAYKVSGDILEWNIGSVDDENPNGSFEFEAESSDENDFFPMTVRFSKTTPYINVDVTTVSLLEEDEEITFSKEVKSNADNYSVE</sequence>
<organism evidence="13 14">
    <name type="scientific">Epichloe bromicola</name>
    <dbReference type="NCBI Taxonomy" id="79588"/>
    <lineage>
        <taxon>Eukaryota</taxon>
        <taxon>Fungi</taxon>
        <taxon>Dikarya</taxon>
        <taxon>Ascomycota</taxon>
        <taxon>Pezizomycotina</taxon>
        <taxon>Sordariomycetes</taxon>
        <taxon>Hypocreomycetidae</taxon>
        <taxon>Hypocreales</taxon>
        <taxon>Clavicipitaceae</taxon>
        <taxon>Epichloe</taxon>
    </lineage>
</organism>
<dbReference type="SUPFAM" id="SSF64356">
    <property type="entry name" value="SNARE-like"/>
    <property type="match status" value="1"/>
</dbReference>
<dbReference type="InterPro" id="IPR011012">
    <property type="entry name" value="Longin-like_dom_sf"/>
</dbReference>
<dbReference type="Pfam" id="PF00928">
    <property type="entry name" value="Adap_comp_sub"/>
    <property type="match status" value="1"/>
</dbReference>
<keyword evidence="4 10" id="KW-0963">Cytoplasm</keyword>
<feature type="region of interest" description="Disordered" evidence="11">
    <location>
        <begin position="207"/>
        <end position="258"/>
    </location>
</feature>
<feature type="domain" description="MHD" evidence="12">
    <location>
        <begin position="325"/>
        <end position="563"/>
    </location>
</feature>
<keyword evidence="5 10" id="KW-0931">ER-Golgi transport</keyword>
<dbReference type="InterPro" id="IPR027059">
    <property type="entry name" value="Coatomer_dsu"/>
</dbReference>
<comment type="subcellular location">
    <subcellularLocation>
        <location evidence="10">Cytoplasm</location>
    </subcellularLocation>
    <subcellularLocation>
        <location evidence="1 10">Golgi apparatus membrane</location>
        <topology evidence="1 10">Peripheral membrane protein</topology>
        <orientation evidence="1 10">Cytoplasmic side</orientation>
    </subcellularLocation>
    <subcellularLocation>
        <location evidence="10">Cytoplasmic vesicle</location>
        <location evidence="10">COPI-coated vesicle membrane</location>
        <topology evidence="10">Peripheral membrane protein</topology>
        <orientation evidence="10">Cytoplasmic side</orientation>
    </subcellularLocation>
</comment>
<dbReference type="CDD" id="cd14830">
    <property type="entry name" value="Delta_COP_N"/>
    <property type="match status" value="1"/>
</dbReference>
<evidence type="ECO:0000256" key="2">
    <source>
        <dbReference type="ARBA" id="ARBA00010516"/>
    </source>
</evidence>
<gene>
    <name evidence="13" type="primary">g2105</name>
    <name evidence="13" type="ORF">EsDP_00002105</name>
</gene>
<reference evidence="14" key="1">
    <citation type="submission" date="2024-06" db="EMBL/GenBank/DDBJ databases">
        <title>Draft Genome Sequences of Epichloe bromicola Strains Isolated from Elymus ciliaris.</title>
        <authorList>
            <consortium name="Epichloe bromicola genome sequencing consortium"/>
            <person name="Miura A."/>
            <person name="Imano S."/>
            <person name="Ashida A."/>
            <person name="Sato I."/>
            <person name="Chiba S."/>
            <person name="Tanaka A."/>
            <person name="Camagna M."/>
            <person name="Takemoto D."/>
        </authorList>
    </citation>
    <scope>NUCLEOTIDE SEQUENCE [LARGE SCALE GENOMIC DNA]</scope>
    <source>
        <strain evidence="14">DP</strain>
    </source>
</reference>
<dbReference type="SUPFAM" id="SSF49447">
    <property type="entry name" value="Second domain of Mu2 adaptin subunit (ap50) of ap2 adaptor"/>
    <property type="match status" value="1"/>
</dbReference>
<dbReference type="Pfam" id="PF01217">
    <property type="entry name" value="Clat_adaptor_s"/>
    <property type="match status" value="1"/>
</dbReference>
<evidence type="ECO:0000256" key="8">
    <source>
        <dbReference type="ARBA" id="ARBA00023136"/>
    </source>
</evidence>
<accession>A0ABQ0CJV8</accession>
<keyword evidence="6 10" id="KW-0653">Protein transport</keyword>
<comment type="similarity">
    <text evidence="2 10">Belongs to the adaptor complexes medium subunit family. Delta-COP subfamily.</text>
</comment>